<evidence type="ECO:0000259" key="2">
    <source>
        <dbReference type="Pfam" id="PF01408"/>
    </source>
</evidence>
<dbReference type="PANTHER" id="PTHR43818:SF11">
    <property type="entry name" value="BCDNA.GH03377"/>
    <property type="match status" value="1"/>
</dbReference>
<organism evidence="4 5">
    <name type="scientific">Litorilinea aerophila</name>
    <dbReference type="NCBI Taxonomy" id="1204385"/>
    <lineage>
        <taxon>Bacteria</taxon>
        <taxon>Bacillati</taxon>
        <taxon>Chloroflexota</taxon>
        <taxon>Caldilineae</taxon>
        <taxon>Caldilineales</taxon>
        <taxon>Caldilineaceae</taxon>
        <taxon>Litorilinea</taxon>
    </lineage>
</organism>
<proteinExistence type="predicted"/>
<evidence type="ECO:0000256" key="1">
    <source>
        <dbReference type="ARBA" id="ARBA00023002"/>
    </source>
</evidence>
<dbReference type="Gene3D" id="3.40.50.720">
    <property type="entry name" value="NAD(P)-binding Rossmann-like Domain"/>
    <property type="match status" value="1"/>
</dbReference>
<dbReference type="InterPro" id="IPR000683">
    <property type="entry name" value="Gfo/Idh/MocA-like_OxRdtase_N"/>
</dbReference>
<evidence type="ECO:0000313" key="5">
    <source>
        <dbReference type="Proteomes" id="UP000317371"/>
    </source>
</evidence>
<dbReference type="OrthoDB" id="9815825at2"/>
<dbReference type="InParanoid" id="A0A540VKA2"/>
<keyword evidence="5" id="KW-1185">Reference proteome</keyword>
<dbReference type="InterPro" id="IPR036291">
    <property type="entry name" value="NAD(P)-bd_dom_sf"/>
</dbReference>
<dbReference type="EMBL" id="VIGC01000004">
    <property type="protein sequence ID" value="TQE97146.1"/>
    <property type="molecule type" value="Genomic_DNA"/>
</dbReference>
<evidence type="ECO:0000259" key="3">
    <source>
        <dbReference type="Pfam" id="PF22725"/>
    </source>
</evidence>
<dbReference type="PANTHER" id="PTHR43818">
    <property type="entry name" value="BCDNA.GH03377"/>
    <property type="match status" value="1"/>
</dbReference>
<protein>
    <submittedName>
        <fullName evidence="4">Gfo/Idh/MocA family oxidoreductase</fullName>
    </submittedName>
</protein>
<dbReference type="GO" id="GO:0016491">
    <property type="term" value="F:oxidoreductase activity"/>
    <property type="evidence" value="ECO:0007669"/>
    <property type="project" value="UniProtKB-KW"/>
</dbReference>
<comment type="caution">
    <text evidence="4">The sequence shown here is derived from an EMBL/GenBank/DDBJ whole genome shotgun (WGS) entry which is preliminary data.</text>
</comment>
<dbReference type="SUPFAM" id="SSF51735">
    <property type="entry name" value="NAD(P)-binding Rossmann-fold domains"/>
    <property type="match status" value="1"/>
</dbReference>
<feature type="domain" description="Gfo/Idh/MocA-like oxidoreductase N-terminal" evidence="2">
    <location>
        <begin position="5"/>
        <end position="124"/>
    </location>
</feature>
<accession>A0A540VKA2</accession>
<gene>
    <name evidence="4" type="ORF">FKZ61_03735</name>
</gene>
<name>A0A540VKA2_9CHLR</name>
<dbReference type="SUPFAM" id="SSF55347">
    <property type="entry name" value="Glyceraldehyde-3-phosphate dehydrogenase-like, C-terminal domain"/>
    <property type="match status" value="1"/>
</dbReference>
<sequence>MAEQIGVAIIGCGGIAHSHLDGWLAAADLCAVRALADPNPSALQALHAKVPSASAYADYREALERPDVAVVEILTPPGLHYEIARDAIDAGKDVLIIKPFTVELSHADDLIARARSRGVRLMAGQPMRFDPHFAKARELIQAGRIGTPTRFYSRGFMRQEWLRKATHWFSNLAISGGITIENIVHQTDAMAWMGGPVRSVFGLAGTFHTADWPGGGLPDDQISFLMHFASGAIGVVEGGTAQPTGMPSFMFEVVGTEGGIYLDHGALVVGRGVRESDGYAERYEFRRGRSEAAMIRAFLEAIHAGEDVPVPAADGRYAVELCWAALQSARSGQPVSLPLDPAHYPTYATSH</sequence>
<dbReference type="RefSeq" id="WP_141608742.1">
    <property type="nucleotide sequence ID" value="NZ_VIGC02000004.1"/>
</dbReference>
<reference evidence="4 5" key="1">
    <citation type="submission" date="2019-06" db="EMBL/GenBank/DDBJ databases">
        <title>Genome sequence of Litorilinea aerophila BAA-2444.</title>
        <authorList>
            <person name="Maclea K.S."/>
            <person name="Maurais E.G."/>
            <person name="Iannazzi L.C."/>
        </authorList>
    </citation>
    <scope>NUCLEOTIDE SEQUENCE [LARGE SCALE GENOMIC DNA]</scope>
    <source>
        <strain evidence="4 5">ATCC BAA-2444</strain>
    </source>
</reference>
<dbReference type="InterPro" id="IPR055170">
    <property type="entry name" value="GFO_IDH_MocA-like_dom"/>
</dbReference>
<keyword evidence="1" id="KW-0560">Oxidoreductase</keyword>
<dbReference type="GO" id="GO:0000166">
    <property type="term" value="F:nucleotide binding"/>
    <property type="evidence" value="ECO:0007669"/>
    <property type="project" value="InterPro"/>
</dbReference>
<dbReference type="AlphaFoldDB" id="A0A540VKA2"/>
<dbReference type="Pfam" id="PF01408">
    <property type="entry name" value="GFO_IDH_MocA"/>
    <property type="match status" value="1"/>
</dbReference>
<dbReference type="InterPro" id="IPR050463">
    <property type="entry name" value="Gfo/Idh/MocA_oxidrdct_glycsds"/>
</dbReference>
<dbReference type="Proteomes" id="UP000317371">
    <property type="component" value="Unassembled WGS sequence"/>
</dbReference>
<evidence type="ECO:0000313" key="4">
    <source>
        <dbReference type="EMBL" id="TQE97146.1"/>
    </source>
</evidence>
<feature type="domain" description="GFO/IDH/MocA-like oxidoreductase" evidence="3">
    <location>
        <begin position="133"/>
        <end position="260"/>
    </location>
</feature>
<dbReference type="Gene3D" id="3.30.360.10">
    <property type="entry name" value="Dihydrodipicolinate Reductase, domain 2"/>
    <property type="match status" value="1"/>
</dbReference>
<dbReference type="Pfam" id="PF22725">
    <property type="entry name" value="GFO_IDH_MocA_C3"/>
    <property type="match status" value="1"/>
</dbReference>